<protein>
    <recommendedName>
        <fullName evidence="4">RloB domain-containing protein</fullName>
    </recommendedName>
</protein>
<dbReference type="AlphaFoldDB" id="A0A364V3W1"/>
<proteinExistence type="predicted"/>
<gene>
    <name evidence="2" type="ORF">DLJ54_09045</name>
</gene>
<evidence type="ECO:0000313" key="3">
    <source>
        <dbReference type="Proteomes" id="UP000251577"/>
    </source>
</evidence>
<keyword evidence="3" id="KW-1185">Reference proteome</keyword>
<comment type="caution">
    <text evidence="2">The sequence shown here is derived from an EMBL/GenBank/DDBJ whole genome shotgun (WGS) entry which is preliminary data.</text>
</comment>
<evidence type="ECO:0000256" key="1">
    <source>
        <dbReference type="SAM" id="MobiDB-lite"/>
    </source>
</evidence>
<sequence length="211" mass="24105">MGKFQRRSRGRSRSPRRPQQALRKRVLIVVEGSKGKSEQVYLQRWANDFGSPNFRVTVQAGCGEPSRVLDKCRDILDGEQNQGKDSYEHAVLVIDRDDHRKLDDVIAQCSGKKHGSTSLHVVVSNPQFEIWLLWHEIEYTAPVESKRLMKLVRKRELVNSKDCKVLSTRFPLEKYKDAVGRAQRSDSRATDSKYGKNPSSAMPWLIELLGG</sequence>
<dbReference type="InterPro" id="IPR025591">
    <property type="entry name" value="RloB"/>
</dbReference>
<dbReference type="Proteomes" id="UP000251577">
    <property type="component" value="Unassembled WGS sequence"/>
</dbReference>
<evidence type="ECO:0000313" key="2">
    <source>
        <dbReference type="EMBL" id="RAV31311.1"/>
    </source>
</evidence>
<organism evidence="2 3">
    <name type="scientific">Corynebacterium heidelbergense</name>
    <dbReference type="NCBI Taxonomy" id="2055947"/>
    <lineage>
        <taxon>Bacteria</taxon>
        <taxon>Bacillati</taxon>
        <taxon>Actinomycetota</taxon>
        <taxon>Actinomycetes</taxon>
        <taxon>Mycobacteriales</taxon>
        <taxon>Corynebacteriaceae</taxon>
        <taxon>Corynebacterium</taxon>
    </lineage>
</organism>
<feature type="region of interest" description="Disordered" evidence="1">
    <location>
        <begin position="1"/>
        <end position="23"/>
    </location>
</feature>
<dbReference type="Pfam" id="PF13707">
    <property type="entry name" value="RloB"/>
    <property type="match status" value="1"/>
</dbReference>
<accession>A0A364V3W1</accession>
<name>A0A364V3W1_9CORY</name>
<reference evidence="2 3" key="1">
    <citation type="journal article" date="2018" name="Syst. Appl. Microbiol.">
        <title>Corynebacterium heidelbergense sp. nov., isolated from the preen glands of Egyptian geese (Alopochen aegyptiacus).</title>
        <authorList>
            <person name="Braun M.S."/>
            <person name="Wang E."/>
            <person name="Zimmermann S."/>
            <person name="Wink M."/>
        </authorList>
    </citation>
    <scope>NUCLEOTIDE SEQUENCE [LARGE SCALE GENOMIC DNA]</scope>
    <source>
        <strain evidence="2 3">647</strain>
    </source>
</reference>
<dbReference type="EMBL" id="QHCV01000118">
    <property type="protein sequence ID" value="RAV31311.1"/>
    <property type="molecule type" value="Genomic_DNA"/>
</dbReference>
<evidence type="ECO:0008006" key="4">
    <source>
        <dbReference type="Google" id="ProtNLM"/>
    </source>
</evidence>